<organism evidence="1 2">
    <name type="scientific">Racocetra fulgida</name>
    <dbReference type="NCBI Taxonomy" id="60492"/>
    <lineage>
        <taxon>Eukaryota</taxon>
        <taxon>Fungi</taxon>
        <taxon>Fungi incertae sedis</taxon>
        <taxon>Mucoromycota</taxon>
        <taxon>Glomeromycotina</taxon>
        <taxon>Glomeromycetes</taxon>
        <taxon>Diversisporales</taxon>
        <taxon>Gigasporaceae</taxon>
        <taxon>Racocetra</taxon>
    </lineage>
</organism>
<dbReference type="AlphaFoldDB" id="A0A9N9K555"/>
<evidence type="ECO:0000313" key="2">
    <source>
        <dbReference type="Proteomes" id="UP000789396"/>
    </source>
</evidence>
<dbReference type="EMBL" id="CAJVPZ010082023">
    <property type="protein sequence ID" value="CAG8808928.1"/>
    <property type="molecule type" value="Genomic_DNA"/>
</dbReference>
<name>A0A9N9K555_9GLOM</name>
<dbReference type="GO" id="GO:0016020">
    <property type="term" value="C:membrane"/>
    <property type="evidence" value="ECO:0007669"/>
    <property type="project" value="InterPro"/>
</dbReference>
<dbReference type="PANTHER" id="PTHR32085:SF3">
    <property type="entry name" value="PROTEIN CSF1"/>
    <property type="match status" value="1"/>
</dbReference>
<gene>
    <name evidence="1" type="ORF">RFULGI_LOCUS18534</name>
</gene>
<comment type="caution">
    <text evidence="1">The sequence shown here is derived from an EMBL/GenBank/DDBJ whole genome shotgun (WGS) entry which is preliminary data.</text>
</comment>
<dbReference type="Proteomes" id="UP000789396">
    <property type="component" value="Unassembled WGS sequence"/>
</dbReference>
<feature type="non-terminal residue" evidence="1">
    <location>
        <position position="132"/>
    </location>
</feature>
<dbReference type="InterPro" id="IPR029636">
    <property type="entry name" value="Csf1"/>
</dbReference>
<proteinExistence type="predicted"/>
<keyword evidence="2" id="KW-1185">Reference proteome</keyword>
<protein>
    <submittedName>
        <fullName evidence="1">18185_t:CDS:1</fullName>
    </submittedName>
</protein>
<evidence type="ECO:0000313" key="1">
    <source>
        <dbReference type="EMBL" id="CAG8808928.1"/>
    </source>
</evidence>
<sequence length="132" mass="14547">FYLLKINILNELYNLDNELPCRIKCHVDGVEWFAYNRTSAYDILDSVLSEVHNINSSEFPDSSSIVNNEVDDIAINLDGNDANGANNPSDSFFLKLLPIQVDCVNGAFMFGNAMTSSLLVVKFSQASGIYGA</sequence>
<dbReference type="OrthoDB" id="2432931at2759"/>
<dbReference type="GO" id="GO:0006113">
    <property type="term" value="P:fermentation"/>
    <property type="evidence" value="ECO:0007669"/>
    <property type="project" value="InterPro"/>
</dbReference>
<accession>A0A9N9K555</accession>
<reference evidence="1" key="1">
    <citation type="submission" date="2021-06" db="EMBL/GenBank/DDBJ databases">
        <authorList>
            <person name="Kallberg Y."/>
            <person name="Tangrot J."/>
            <person name="Rosling A."/>
        </authorList>
    </citation>
    <scope>NUCLEOTIDE SEQUENCE</scope>
    <source>
        <strain evidence="1">IN212</strain>
    </source>
</reference>
<feature type="non-terminal residue" evidence="1">
    <location>
        <position position="1"/>
    </location>
</feature>
<dbReference type="PANTHER" id="PTHR32085">
    <property type="entry name" value="PROTEIN CSF1"/>
    <property type="match status" value="1"/>
</dbReference>